<evidence type="ECO:0000256" key="5">
    <source>
        <dbReference type="ARBA" id="ARBA00022989"/>
    </source>
</evidence>
<dbReference type="RefSeq" id="WP_125659794.1">
    <property type="nucleotide sequence ID" value="NZ_AP019308.1"/>
</dbReference>
<evidence type="ECO:0000256" key="1">
    <source>
        <dbReference type="ARBA" id="ARBA00004651"/>
    </source>
</evidence>
<keyword evidence="6 7" id="KW-0472">Membrane</keyword>
<keyword evidence="2 7" id="KW-0813">Transport</keyword>
<reference evidence="8 9" key="1">
    <citation type="submission" date="2018-11" db="EMBL/GenBank/DDBJ databases">
        <title>Complete genome sequence of Paenibacillus baekrokdamisoli strain KCTC 33723.</title>
        <authorList>
            <person name="Kang S.W."/>
            <person name="Lee K.C."/>
            <person name="Kim K.K."/>
            <person name="Kim J.S."/>
            <person name="Kim D.S."/>
            <person name="Ko S.H."/>
            <person name="Yang S.H."/>
            <person name="Lee J.S."/>
        </authorList>
    </citation>
    <scope>NUCLEOTIDE SEQUENCE [LARGE SCALE GENOMIC DNA]</scope>
    <source>
        <strain evidence="8 9">KCTC 33723</strain>
    </source>
</reference>
<organism evidence="8 9">
    <name type="scientific">Paenibacillus baekrokdamisoli</name>
    <dbReference type="NCBI Taxonomy" id="1712516"/>
    <lineage>
        <taxon>Bacteria</taxon>
        <taxon>Bacillati</taxon>
        <taxon>Bacillota</taxon>
        <taxon>Bacilli</taxon>
        <taxon>Bacillales</taxon>
        <taxon>Paenibacillaceae</taxon>
        <taxon>Paenibacillus</taxon>
    </lineage>
</organism>
<evidence type="ECO:0000256" key="4">
    <source>
        <dbReference type="ARBA" id="ARBA00022692"/>
    </source>
</evidence>
<evidence type="ECO:0000256" key="3">
    <source>
        <dbReference type="ARBA" id="ARBA00022475"/>
    </source>
</evidence>
<feature type="transmembrane region" description="Helical" evidence="7">
    <location>
        <begin position="175"/>
        <end position="198"/>
    </location>
</feature>
<accession>A0A3G9JDT3</accession>
<protein>
    <submittedName>
        <fullName evidence="8">ABC transporter permease</fullName>
    </submittedName>
</protein>
<dbReference type="AlphaFoldDB" id="A0A3G9JDT3"/>
<dbReference type="OrthoDB" id="9771544at2"/>
<feature type="transmembrane region" description="Helical" evidence="7">
    <location>
        <begin position="219"/>
        <end position="244"/>
    </location>
</feature>
<evidence type="ECO:0000256" key="7">
    <source>
        <dbReference type="RuleBase" id="RU363032"/>
    </source>
</evidence>
<dbReference type="Gene3D" id="1.10.3720.10">
    <property type="entry name" value="MetI-like"/>
    <property type="match status" value="1"/>
</dbReference>
<name>A0A3G9JDT3_9BACL</name>
<dbReference type="InterPro" id="IPR035906">
    <property type="entry name" value="MetI-like_sf"/>
</dbReference>
<keyword evidence="5 7" id="KW-1133">Transmembrane helix</keyword>
<keyword evidence="4 7" id="KW-0812">Transmembrane</keyword>
<dbReference type="GO" id="GO:0055085">
    <property type="term" value="P:transmembrane transport"/>
    <property type="evidence" value="ECO:0007669"/>
    <property type="project" value="InterPro"/>
</dbReference>
<feature type="transmembrane region" description="Helical" evidence="7">
    <location>
        <begin position="108"/>
        <end position="130"/>
    </location>
</feature>
<dbReference type="Proteomes" id="UP000275368">
    <property type="component" value="Chromosome"/>
</dbReference>
<keyword evidence="3" id="KW-1003">Cell membrane</keyword>
<comment type="subcellular location">
    <subcellularLocation>
        <location evidence="1 7">Cell membrane</location>
        <topology evidence="1 7">Multi-pass membrane protein</topology>
    </subcellularLocation>
</comment>
<dbReference type="InterPro" id="IPR000515">
    <property type="entry name" value="MetI-like"/>
</dbReference>
<evidence type="ECO:0000313" key="8">
    <source>
        <dbReference type="EMBL" id="BBH22158.1"/>
    </source>
</evidence>
<dbReference type="KEGG" id="pbk:Back11_35030"/>
<dbReference type="GO" id="GO:0005886">
    <property type="term" value="C:plasma membrane"/>
    <property type="evidence" value="ECO:0007669"/>
    <property type="project" value="UniProtKB-SubCell"/>
</dbReference>
<dbReference type="PROSITE" id="PS50928">
    <property type="entry name" value="ABC_TM1"/>
    <property type="match status" value="1"/>
</dbReference>
<keyword evidence="9" id="KW-1185">Reference proteome</keyword>
<comment type="similarity">
    <text evidence="7">Belongs to the binding-protein-dependent transport system permease family.</text>
</comment>
<evidence type="ECO:0000256" key="6">
    <source>
        <dbReference type="ARBA" id="ARBA00023136"/>
    </source>
</evidence>
<dbReference type="PANTHER" id="PTHR43744:SF8">
    <property type="entry name" value="SN-GLYCEROL-3-PHOSPHATE TRANSPORT SYSTEM PERMEASE PROTEIN UGPE"/>
    <property type="match status" value="1"/>
</dbReference>
<evidence type="ECO:0000256" key="2">
    <source>
        <dbReference type="ARBA" id="ARBA00022448"/>
    </source>
</evidence>
<dbReference type="PANTHER" id="PTHR43744">
    <property type="entry name" value="ABC TRANSPORTER PERMEASE PROTEIN MG189-RELATED-RELATED"/>
    <property type="match status" value="1"/>
</dbReference>
<dbReference type="CDD" id="cd06261">
    <property type="entry name" value="TM_PBP2"/>
    <property type="match status" value="1"/>
</dbReference>
<sequence length="326" mass="37238">MKAEKAVRSSMNTMVKFTRSRKGQKLKLHIIGRHLNDGWIAKIAILFLLSVVSYLYLQPLFYIFSTMFKSVSDLIDPTVKWIPRTMHLDNFRTAWDGLMYPVAFTNTLVIALSCSIIQVFMCAITGYGLAKFPFPGRGLITLLVMLTFIVPPQIIVLPLYIVYNKFGWLDSPLVFIVPAIFGQGMKSALFIFIFRQFFKAQPASLEEAAMLDGASVFRMFFRIMLPLARSACLVVFLFSFIWYWNMHYEAAMFLPKSYPTLAISLNRMEENLAGLPLRFATVTKVDPMTEGIKMAGAFLIIIPPLLIYMIAQRWFVRGIERSGIIE</sequence>
<feature type="transmembrane region" description="Helical" evidence="7">
    <location>
        <begin position="292"/>
        <end position="311"/>
    </location>
</feature>
<feature type="transmembrane region" description="Helical" evidence="7">
    <location>
        <begin position="39"/>
        <end position="57"/>
    </location>
</feature>
<gene>
    <name evidence="8" type="ORF">Back11_35030</name>
</gene>
<dbReference type="SUPFAM" id="SSF161098">
    <property type="entry name" value="MetI-like"/>
    <property type="match status" value="1"/>
</dbReference>
<proteinExistence type="inferred from homology"/>
<feature type="transmembrane region" description="Helical" evidence="7">
    <location>
        <begin position="142"/>
        <end position="163"/>
    </location>
</feature>
<dbReference type="Pfam" id="PF00528">
    <property type="entry name" value="BPD_transp_1"/>
    <property type="match status" value="1"/>
</dbReference>
<evidence type="ECO:0000313" key="9">
    <source>
        <dbReference type="Proteomes" id="UP000275368"/>
    </source>
</evidence>
<dbReference type="EMBL" id="AP019308">
    <property type="protein sequence ID" value="BBH22158.1"/>
    <property type="molecule type" value="Genomic_DNA"/>
</dbReference>